<dbReference type="PANTHER" id="PTHR35092">
    <property type="entry name" value="CHLORINASE MJ1651"/>
    <property type="match status" value="1"/>
</dbReference>
<evidence type="ECO:0000259" key="3">
    <source>
        <dbReference type="Pfam" id="PF20257"/>
    </source>
</evidence>
<dbReference type="Gene3D" id="2.40.30.90">
    <property type="entry name" value="Bacterial fluorinating enzyme like"/>
    <property type="match status" value="1"/>
</dbReference>
<dbReference type="InterPro" id="IPR002747">
    <property type="entry name" value="SAM_OH_AdoTrfase"/>
</dbReference>
<proteinExistence type="inferred from homology"/>
<dbReference type="EMBL" id="AUZZ01009122">
    <property type="protein sequence ID" value="EQD34835.1"/>
    <property type="molecule type" value="Genomic_DNA"/>
</dbReference>
<sequence>RRAVRLDRARVELPHRVGATFDGRDLFAPAAGRLAGGATLRSLGEAWTLRRFELPVPLALGNGWTGEILHKDRFGNLITNLPSEELRRAPGTLRVTLGGKRLGPLPFARTYESLGKGVLGLLPSSFGWIELSVGHGNAGARTRAGVGTPIRIGWTGRRGSDGPGPFRGK</sequence>
<gene>
    <name evidence="4" type="ORF">B2A_12644</name>
</gene>
<feature type="domain" description="S-adenosyl-l-methionine hydroxide adenosyltransferase C-terminal" evidence="3">
    <location>
        <begin position="66"/>
        <end position="151"/>
    </location>
</feature>
<comment type="caution">
    <text evidence="4">The sequence shown here is derived from an EMBL/GenBank/DDBJ whole genome shotgun (WGS) entry which is preliminary data.</text>
</comment>
<dbReference type="SUPFAM" id="SSF101852">
    <property type="entry name" value="Bacterial fluorinating enzyme, C-terminal domain"/>
    <property type="match status" value="1"/>
</dbReference>
<dbReference type="PANTHER" id="PTHR35092:SF1">
    <property type="entry name" value="CHLORINASE MJ1651"/>
    <property type="match status" value="1"/>
</dbReference>
<feature type="non-terminal residue" evidence="4">
    <location>
        <position position="169"/>
    </location>
</feature>
<evidence type="ECO:0000313" key="4">
    <source>
        <dbReference type="EMBL" id="EQD34835.1"/>
    </source>
</evidence>
<name>T0ZY26_9ZZZZ</name>
<dbReference type="Pfam" id="PF20257">
    <property type="entry name" value="SAM_HAT_C"/>
    <property type="match status" value="1"/>
</dbReference>
<dbReference type="InterPro" id="IPR023227">
    <property type="entry name" value="SAM_OH_AdoTrfase_C_sf"/>
</dbReference>
<feature type="non-terminal residue" evidence="4">
    <location>
        <position position="1"/>
    </location>
</feature>
<reference evidence="4" key="2">
    <citation type="journal article" date="2014" name="ISME J.">
        <title>Microbial stratification in low pH oxic and suboxic macroscopic growths along an acid mine drainage.</title>
        <authorList>
            <person name="Mendez-Garcia C."/>
            <person name="Mesa V."/>
            <person name="Sprenger R.R."/>
            <person name="Richter M."/>
            <person name="Diez M.S."/>
            <person name="Solano J."/>
            <person name="Bargiela R."/>
            <person name="Golyshina O.V."/>
            <person name="Manteca A."/>
            <person name="Ramos J.L."/>
            <person name="Gallego J.R."/>
            <person name="Llorente I."/>
            <person name="Martins Dos Santos V.A."/>
            <person name="Jensen O.N."/>
            <person name="Pelaez A.I."/>
            <person name="Sanchez J."/>
            <person name="Ferrer M."/>
        </authorList>
    </citation>
    <scope>NUCLEOTIDE SEQUENCE</scope>
</reference>
<dbReference type="InterPro" id="IPR023228">
    <property type="entry name" value="SAM_OH_AdoTrfase_N_sf"/>
</dbReference>
<evidence type="ECO:0000256" key="1">
    <source>
        <dbReference type="ARBA" id="ARBA00022691"/>
    </source>
</evidence>
<keyword evidence="1" id="KW-0949">S-adenosyl-L-methionine</keyword>
<dbReference type="InterPro" id="IPR046470">
    <property type="entry name" value="SAM_HAT_C"/>
</dbReference>
<dbReference type="AlphaFoldDB" id="T0ZY26"/>
<protein>
    <submittedName>
        <fullName evidence="4">Protein containing DUF62</fullName>
    </submittedName>
</protein>
<reference evidence="4" key="1">
    <citation type="submission" date="2013-08" db="EMBL/GenBank/DDBJ databases">
        <authorList>
            <person name="Mendez C."/>
            <person name="Richter M."/>
            <person name="Ferrer M."/>
            <person name="Sanchez J."/>
        </authorList>
    </citation>
    <scope>NUCLEOTIDE SEQUENCE</scope>
</reference>
<accession>T0ZY26</accession>
<evidence type="ECO:0000256" key="2">
    <source>
        <dbReference type="ARBA" id="ARBA00024035"/>
    </source>
</evidence>
<comment type="similarity">
    <text evidence="2">Belongs to the SAM hydrolase / SAM-dependent halogenase family.</text>
</comment>
<dbReference type="SUPFAM" id="SSF102522">
    <property type="entry name" value="Bacterial fluorinating enzyme, N-terminal domain"/>
    <property type="match status" value="1"/>
</dbReference>
<dbReference type="Gene3D" id="3.40.50.10790">
    <property type="entry name" value="S-adenosyl-l-methionine hydroxide adenosyltransferase, N-terminal"/>
    <property type="match status" value="1"/>
</dbReference>
<organism evidence="4">
    <name type="scientific">mine drainage metagenome</name>
    <dbReference type="NCBI Taxonomy" id="410659"/>
    <lineage>
        <taxon>unclassified sequences</taxon>
        <taxon>metagenomes</taxon>
        <taxon>ecological metagenomes</taxon>
    </lineage>
</organism>